<reference evidence="2" key="1">
    <citation type="submission" date="2019-10" db="EMBL/GenBank/DDBJ databases">
        <authorList>
            <person name="Soares A.E.R."/>
            <person name="Aleixo A."/>
            <person name="Schneider P."/>
            <person name="Miyaki C.Y."/>
            <person name="Schneider M.P."/>
            <person name="Mello C."/>
            <person name="Vasconcelos A.T.R."/>
        </authorList>
    </citation>
    <scope>NUCLEOTIDE SEQUENCE</scope>
    <source>
        <tissue evidence="2">Muscle</tissue>
    </source>
</reference>
<feature type="compositionally biased region" description="Basic and acidic residues" evidence="1">
    <location>
        <begin position="14"/>
        <end position="27"/>
    </location>
</feature>
<feature type="region of interest" description="Disordered" evidence="1">
    <location>
        <begin position="1"/>
        <end position="72"/>
    </location>
</feature>
<proteinExistence type="predicted"/>
<protein>
    <submittedName>
        <fullName evidence="2">Uncharacterized protein</fullName>
    </submittedName>
</protein>
<evidence type="ECO:0000313" key="3">
    <source>
        <dbReference type="Proteomes" id="UP001145742"/>
    </source>
</evidence>
<accession>A0ABQ9CQF6</accession>
<gene>
    <name evidence="2" type="ORF">WISP_127662</name>
</gene>
<feature type="compositionally biased region" description="Polar residues" evidence="1">
    <location>
        <begin position="1"/>
        <end position="11"/>
    </location>
</feature>
<sequence length="193" mass="22297">MEEQSFRQSLTKPDPNDQHAHLREHPEYPSGQESQAETSHNTTQEQRKRHRKTTKENSSQVDKKQIHYGKKPKTKHEKIIMVIKWFSSAFFPLGQDNWIAFCLLMKTSVPYGPKGIIRYVPKPKLIHVIELNFIFCQGHKTVALIYHINFVIFISAFFRDFSTTCNSPGFCHAYENFAPLGDTPNGKTSPFVS</sequence>
<feature type="compositionally biased region" description="Polar residues" evidence="1">
    <location>
        <begin position="31"/>
        <end position="44"/>
    </location>
</feature>
<evidence type="ECO:0000256" key="1">
    <source>
        <dbReference type="SAM" id="MobiDB-lite"/>
    </source>
</evidence>
<keyword evidence="3" id="KW-1185">Reference proteome</keyword>
<dbReference type="EMBL" id="WHWB01034616">
    <property type="protein sequence ID" value="KAJ7407258.1"/>
    <property type="molecule type" value="Genomic_DNA"/>
</dbReference>
<comment type="caution">
    <text evidence="2">The sequence shown here is derived from an EMBL/GenBank/DDBJ whole genome shotgun (WGS) entry which is preliminary data.</text>
</comment>
<organism evidence="2 3">
    <name type="scientific">Willisornis vidua</name>
    <name type="common">Xingu scale-backed antbird</name>
    <dbReference type="NCBI Taxonomy" id="1566151"/>
    <lineage>
        <taxon>Eukaryota</taxon>
        <taxon>Metazoa</taxon>
        <taxon>Chordata</taxon>
        <taxon>Craniata</taxon>
        <taxon>Vertebrata</taxon>
        <taxon>Euteleostomi</taxon>
        <taxon>Archelosauria</taxon>
        <taxon>Archosauria</taxon>
        <taxon>Dinosauria</taxon>
        <taxon>Saurischia</taxon>
        <taxon>Theropoda</taxon>
        <taxon>Coelurosauria</taxon>
        <taxon>Aves</taxon>
        <taxon>Neognathae</taxon>
        <taxon>Neoaves</taxon>
        <taxon>Telluraves</taxon>
        <taxon>Australaves</taxon>
        <taxon>Passeriformes</taxon>
        <taxon>Thamnophilidae</taxon>
        <taxon>Willisornis</taxon>
    </lineage>
</organism>
<evidence type="ECO:0000313" key="2">
    <source>
        <dbReference type="EMBL" id="KAJ7407258.1"/>
    </source>
</evidence>
<name>A0ABQ9CQF6_9PASS</name>
<dbReference type="Proteomes" id="UP001145742">
    <property type="component" value="Unassembled WGS sequence"/>
</dbReference>